<dbReference type="EMBL" id="VYYT01000222">
    <property type="protein sequence ID" value="KAK2755360.1"/>
    <property type="molecule type" value="Genomic_DNA"/>
</dbReference>
<keyword evidence="2" id="KW-1185">Reference proteome</keyword>
<dbReference type="Proteomes" id="UP001281614">
    <property type="component" value="Unassembled WGS sequence"/>
</dbReference>
<organism evidence="1 2">
    <name type="scientific">Colletotrichum kahawae</name>
    <name type="common">Coffee berry disease fungus</name>
    <dbReference type="NCBI Taxonomy" id="34407"/>
    <lineage>
        <taxon>Eukaryota</taxon>
        <taxon>Fungi</taxon>
        <taxon>Dikarya</taxon>
        <taxon>Ascomycota</taxon>
        <taxon>Pezizomycotina</taxon>
        <taxon>Sordariomycetes</taxon>
        <taxon>Hypocreomycetidae</taxon>
        <taxon>Glomerellales</taxon>
        <taxon>Glomerellaceae</taxon>
        <taxon>Colletotrichum</taxon>
        <taxon>Colletotrichum gloeosporioides species complex</taxon>
    </lineage>
</organism>
<name>A0AAD9YCI6_COLKA</name>
<reference evidence="1" key="1">
    <citation type="submission" date="2023-02" db="EMBL/GenBank/DDBJ databases">
        <title>Colletotrichum kahawae CIFC_Que2 genome sequencing and assembly.</title>
        <authorList>
            <person name="Baroncelli R."/>
        </authorList>
    </citation>
    <scope>NUCLEOTIDE SEQUENCE</scope>
    <source>
        <strain evidence="1">CIFC_Que2</strain>
    </source>
</reference>
<evidence type="ECO:0000313" key="1">
    <source>
        <dbReference type="EMBL" id="KAK2755360.1"/>
    </source>
</evidence>
<dbReference type="AlphaFoldDB" id="A0AAD9YCI6"/>
<gene>
    <name evidence="1" type="ORF">CKAH01_01252</name>
</gene>
<sequence length="225" mass="24945">MLMLTMIKAQGEVVVGDVQRRGPNDVVVVVVAVVEMEVGDVDRGGSRLPPTGREVWSDISRAGTPAPAPAPDWRGSWGGATLFTLSLRPPTGSSSVVWMGSGFRKERRTARHSTPLRFFLFPPFSIPYHPIPSIIPVRAGTSDRRKHHTRRDEARLLVQQQRQKQTTGSLVRCPAVEPRVGYNDFPASANWESSAKPRLCDTTTTTTTLSFTVNTTRRCRPQQQE</sequence>
<accession>A0AAD9YCI6</accession>
<protein>
    <submittedName>
        <fullName evidence="1">Uncharacterized protein</fullName>
    </submittedName>
</protein>
<proteinExistence type="predicted"/>
<evidence type="ECO:0000313" key="2">
    <source>
        <dbReference type="Proteomes" id="UP001281614"/>
    </source>
</evidence>
<comment type="caution">
    <text evidence="1">The sequence shown here is derived from an EMBL/GenBank/DDBJ whole genome shotgun (WGS) entry which is preliminary data.</text>
</comment>